<comment type="similarity">
    <text evidence="4 16 17">Belongs to the OadG family.</text>
</comment>
<keyword evidence="7 16" id="KW-1003">Cell membrane</keyword>
<dbReference type="NCBIfam" id="NF003004">
    <property type="entry name" value="PRK03814.1"/>
    <property type="match status" value="1"/>
</dbReference>
<evidence type="ECO:0000256" key="5">
    <source>
        <dbReference type="ARBA" id="ARBA00011869"/>
    </source>
</evidence>
<evidence type="ECO:0000256" key="15">
    <source>
        <dbReference type="ARBA" id="ARBA00048176"/>
    </source>
</evidence>
<dbReference type="GO" id="GO:0005886">
    <property type="term" value="C:plasma membrane"/>
    <property type="evidence" value="ECO:0007669"/>
    <property type="project" value="UniProtKB-SubCell"/>
</dbReference>
<evidence type="ECO:0000256" key="13">
    <source>
        <dbReference type="ARBA" id="ARBA00023136"/>
    </source>
</evidence>
<gene>
    <name evidence="16 18" type="primary">oadG</name>
    <name evidence="18" type="ORF">GMA8713_00641</name>
</gene>
<dbReference type="NCBIfam" id="TIGR01195">
    <property type="entry name" value="oadG_fam"/>
    <property type="match status" value="1"/>
</dbReference>
<proteinExistence type="inferred from homology"/>
<comment type="function">
    <text evidence="2 16 17">Catalyzes the decarboxylation of oxaloacetate coupled to Na(+) translocation.</text>
</comment>
<evidence type="ECO:0000256" key="10">
    <source>
        <dbReference type="ARBA" id="ARBA00022989"/>
    </source>
</evidence>
<dbReference type="OrthoDB" id="6215597at2"/>
<keyword evidence="9 16" id="KW-1278">Translocase</keyword>
<dbReference type="HAMAP" id="MF_00404">
    <property type="entry name" value="OadG"/>
    <property type="match status" value="1"/>
</dbReference>
<keyword evidence="18" id="KW-0456">Lyase</keyword>
<evidence type="ECO:0000313" key="18">
    <source>
        <dbReference type="EMBL" id="CZF78617.1"/>
    </source>
</evidence>
<evidence type="ECO:0000256" key="16">
    <source>
        <dbReference type="HAMAP-Rule" id="MF_00404"/>
    </source>
</evidence>
<evidence type="ECO:0000313" key="19">
    <source>
        <dbReference type="Proteomes" id="UP000073601"/>
    </source>
</evidence>
<dbReference type="Pfam" id="PF04277">
    <property type="entry name" value="OAD_gamma"/>
    <property type="match status" value="1"/>
</dbReference>
<keyword evidence="13 16" id="KW-0472">Membrane</keyword>
<evidence type="ECO:0000256" key="17">
    <source>
        <dbReference type="RuleBase" id="RU004278"/>
    </source>
</evidence>
<accession>A0A128EVL9</accession>
<evidence type="ECO:0000256" key="9">
    <source>
        <dbReference type="ARBA" id="ARBA00022967"/>
    </source>
</evidence>
<evidence type="ECO:0000256" key="3">
    <source>
        <dbReference type="ARBA" id="ARBA00004162"/>
    </source>
</evidence>
<evidence type="ECO:0000256" key="8">
    <source>
        <dbReference type="ARBA" id="ARBA00022692"/>
    </source>
</evidence>
<dbReference type="GO" id="GO:0015081">
    <property type="term" value="F:sodium ion transmembrane transporter activity"/>
    <property type="evidence" value="ECO:0007669"/>
    <property type="project" value="UniProtKB-UniRule"/>
</dbReference>
<evidence type="ECO:0000256" key="7">
    <source>
        <dbReference type="ARBA" id="ARBA00022475"/>
    </source>
</evidence>
<comment type="cofactor">
    <cofactor evidence="1 16 17">
        <name>Na(+)</name>
        <dbReference type="ChEBI" id="CHEBI:29101"/>
    </cofactor>
</comment>
<dbReference type="RefSeq" id="WP_062705668.1">
    <property type="nucleotide sequence ID" value="NZ_CAWRCI010000004.1"/>
</dbReference>
<evidence type="ECO:0000256" key="2">
    <source>
        <dbReference type="ARBA" id="ARBA00003002"/>
    </source>
</evidence>
<dbReference type="GO" id="GO:0015451">
    <property type="term" value="F:decarboxylation-driven active transmembrane transporter activity"/>
    <property type="evidence" value="ECO:0007669"/>
    <property type="project" value="UniProtKB-EC"/>
</dbReference>
<dbReference type="GO" id="GO:0008948">
    <property type="term" value="F:oxaloacetate decarboxylase activity"/>
    <property type="evidence" value="ECO:0007669"/>
    <property type="project" value="UniProtKB-UniRule"/>
</dbReference>
<dbReference type="EMBL" id="FIZY01000004">
    <property type="protein sequence ID" value="CZF78617.1"/>
    <property type="molecule type" value="Genomic_DNA"/>
</dbReference>
<comment type="subcellular location">
    <subcellularLocation>
        <location evidence="3 16 17">Cell membrane</location>
        <topology evidence="3 16 17">Single-pass membrane protein</topology>
    </subcellularLocation>
</comment>
<name>A0A128EVL9_9GAMM</name>
<keyword evidence="11 16" id="KW-0915">Sodium</keyword>
<dbReference type="InterPro" id="IPR023424">
    <property type="entry name" value="OadG"/>
</dbReference>
<keyword evidence="19" id="KW-1185">Reference proteome</keyword>
<keyword evidence="8 16" id="KW-0812">Transmembrane</keyword>
<evidence type="ECO:0000256" key="6">
    <source>
        <dbReference type="ARBA" id="ARBA00022448"/>
    </source>
</evidence>
<keyword evidence="14 16" id="KW-0739">Sodium transport</keyword>
<comment type="catalytic activity">
    <reaction evidence="15 16 17">
        <text>oxaloacetate + 2 Na(+)(in) + H(+) = pyruvate + 2 Na(+)(out) + CO2</text>
        <dbReference type="Rhea" id="RHEA:57724"/>
        <dbReference type="ChEBI" id="CHEBI:15361"/>
        <dbReference type="ChEBI" id="CHEBI:15378"/>
        <dbReference type="ChEBI" id="CHEBI:16452"/>
        <dbReference type="ChEBI" id="CHEBI:16526"/>
        <dbReference type="ChEBI" id="CHEBI:29101"/>
        <dbReference type="EC" id="7.2.4.2"/>
    </reaction>
</comment>
<keyword evidence="6 16" id="KW-0813">Transport</keyword>
<keyword evidence="10 16" id="KW-1133">Transmembrane helix</keyword>
<evidence type="ECO:0000256" key="12">
    <source>
        <dbReference type="ARBA" id="ARBA00023065"/>
    </source>
</evidence>
<comment type="subunit">
    <text evidence="5 16">Heterotrimer of an alpha, a beta and a gamma subunit.</text>
</comment>
<evidence type="ECO:0000256" key="14">
    <source>
        <dbReference type="ARBA" id="ARBA00023201"/>
    </source>
</evidence>
<feature type="transmembrane region" description="Helical" evidence="16 17">
    <location>
        <begin position="12"/>
        <end position="32"/>
    </location>
</feature>
<dbReference type="InterPro" id="IPR005899">
    <property type="entry name" value="Na_pump_deCOase"/>
</dbReference>
<evidence type="ECO:0000256" key="11">
    <source>
        <dbReference type="ARBA" id="ARBA00023053"/>
    </source>
</evidence>
<dbReference type="EC" id="7.2.4.2" evidence="16"/>
<dbReference type="AlphaFoldDB" id="A0A128EVL9"/>
<dbReference type="GO" id="GO:0036376">
    <property type="term" value="P:sodium ion export across plasma membrane"/>
    <property type="evidence" value="ECO:0007669"/>
    <property type="project" value="InterPro"/>
</dbReference>
<dbReference type="Proteomes" id="UP000073601">
    <property type="component" value="Unassembled WGS sequence"/>
</dbReference>
<organism evidence="18 19">
    <name type="scientific">Grimontia marina</name>
    <dbReference type="NCBI Taxonomy" id="646534"/>
    <lineage>
        <taxon>Bacteria</taxon>
        <taxon>Pseudomonadati</taxon>
        <taxon>Pseudomonadota</taxon>
        <taxon>Gammaproteobacteria</taxon>
        <taxon>Vibrionales</taxon>
        <taxon>Vibrionaceae</taxon>
        <taxon>Grimontia</taxon>
    </lineage>
</organism>
<protein>
    <recommendedName>
        <fullName evidence="16">Probable oxaloacetate decarboxylase gamma chain</fullName>
        <ecNumber evidence="16">7.2.4.2</ecNumber>
    </recommendedName>
</protein>
<evidence type="ECO:0000256" key="4">
    <source>
        <dbReference type="ARBA" id="ARBA00005844"/>
    </source>
</evidence>
<sequence length="81" mass="8736">MDLGSTLQHAATLMLTGMVVVFIFLTILVGLVKLMSRLVPEELPPQATTTTTPSNNNNGQVSGETIAAISAAVHKYRNRQR</sequence>
<reference evidence="19" key="1">
    <citation type="submission" date="2016-02" db="EMBL/GenBank/DDBJ databases">
        <authorList>
            <person name="Rodrigo-Torres Lidia"/>
            <person name="Arahal R.David."/>
        </authorList>
    </citation>
    <scope>NUCLEOTIDE SEQUENCE [LARGE SCALE GENOMIC DNA]</scope>
    <source>
        <strain evidence="19">CECT 8713</strain>
    </source>
</reference>
<evidence type="ECO:0000256" key="1">
    <source>
        <dbReference type="ARBA" id="ARBA00001959"/>
    </source>
</evidence>
<keyword evidence="12 16" id="KW-0406">Ion transport</keyword>